<comment type="cofactor">
    <cofactor evidence="2">
        <name>Mn(2+)</name>
        <dbReference type="ChEBI" id="CHEBI:29035"/>
    </cofactor>
</comment>
<feature type="transmembrane region" description="Helical" evidence="21">
    <location>
        <begin position="824"/>
        <end position="843"/>
    </location>
</feature>
<evidence type="ECO:0000256" key="2">
    <source>
        <dbReference type="ARBA" id="ARBA00001936"/>
    </source>
</evidence>
<keyword evidence="18" id="KW-0464">Manganese</keyword>
<comment type="cofactor">
    <cofactor evidence="18">
        <name>Mg(2+)</name>
        <dbReference type="ChEBI" id="CHEBI:18420"/>
    </cofactor>
    <cofactor evidence="18">
        <name>Mn(2+)</name>
        <dbReference type="ChEBI" id="CHEBI:29035"/>
    </cofactor>
    <text evidence="18">Binds 2 magnesium ions per subunit. Is also active with manganese (in vitro).</text>
</comment>
<feature type="transmembrane region" description="Helical" evidence="21">
    <location>
        <begin position="701"/>
        <end position="725"/>
    </location>
</feature>
<keyword evidence="8 16" id="KW-0547">Nucleotide-binding</keyword>
<dbReference type="SUPFAM" id="SSF55073">
    <property type="entry name" value="Nucleotide cyclase"/>
    <property type="match status" value="2"/>
</dbReference>
<dbReference type="EC" id="4.6.1.1" evidence="4 16"/>
<dbReference type="PANTHER" id="PTHR45627:SF6">
    <property type="entry name" value="ADENYLATE CYCLASE TYPE 2"/>
    <property type="match status" value="1"/>
</dbReference>
<dbReference type="CDD" id="cd07302">
    <property type="entry name" value="CHD"/>
    <property type="match status" value="2"/>
</dbReference>
<feature type="transmembrane region" description="Helical" evidence="21">
    <location>
        <begin position="130"/>
        <end position="149"/>
    </location>
</feature>
<evidence type="ECO:0000256" key="21">
    <source>
        <dbReference type="SAM" id="Phobius"/>
    </source>
</evidence>
<evidence type="ECO:0000256" key="15">
    <source>
        <dbReference type="ARBA" id="ARBA00023239"/>
    </source>
</evidence>
<comment type="similarity">
    <text evidence="16 19">Belongs to the adenylyl cyclase class-4/guanylyl cyclase family.</text>
</comment>
<keyword evidence="13 16" id="KW-0472">Membrane</keyword>
<comment type="catalytic activity">
    <reaction evidence="1 16">
        <text>ATP = 3',5'-cyclic AMP + diphosphate</text>
        <dbReference type="Rhea" id="RHEA:15389"/>
        <dbReference type="ChEBI" id="CHEBI:30616"/>
        <dbReference type="ChEBI" id="CHEBI:33019"/>
        <dbReference type="ChEBI" id="CHEBI:58165"/>
        <dbReference type="EC" id="4.6.1.1"/>
    </reaction>
</comment>
<dbReference type="EMBL" id="JAERUA010000017">
    <property type="protein sequence ID" value="KAI1888659.1"/>
    <property type="molecule type" value="Genomic_DNA"/>
</dbReference>
<feature type="binding site" evidence="18">
    <location>
        <position position="415"/>
    </location>
    <ligand>
        <name>Mg(2+)</name>
        <dbReference type="ChEBI" id="CHEBI:18420"/>
        <label>1</label>
        <note>catalytic</note>
    </ligand>
</feature>
<dbReference type="Gene3D" id="3.30.70.1230">
    <property type="entry name" value="Nucleotide cyclase"/>
    <property type="match status" value="2"/>
</dbReference>
<feature type="compositionally biased region" description="Polar residues" evidence="20">
    <location>
        <begin position="11"/>
        <end position="48"/>
    </location>
</feature>
<dbReference type="Pfam" id="PF00211">
    <property type="entry name" value="Guanylate_cyc"/>
    <property type="match status" value="2"/>
</dbReference>
<dbReference type="InterPro" id="IPR029787">
    <property type="entry name" value="Nucleotide_cyclase"/>
</dbReference>
<evidence type="ECO:0000313" key="24">
    <source>
        <dbReference type="Proteomes" id="UP000829720"/>
    </source>
</evidence>
<reference evidence="23" key="1">
    <citation type="submission" date="2021-01" db="EMBL/GenBank/DDBJ databases">
        <authorList>
            <person name="Zahm M."/>
            <person name="Roques C."/>
            <person name="Cabau C."/>
            <person name="Klopp C."/>
            <person name="Donnadieu C."/>
            <person name="Jouanno E."/>
            <person name="Lampietro C."/>
            <person name="Louis A."/>
            <person name="Herpin A."/>
            <person name="Echchiki A."/>
            <person name="Berthelot C."/>
            <person name="Parey E."/>
            <person name="Roest-Crollius H."/>
            <person name="Braasch I."/>
            <person name="Postlethwait J."/>
            <person name="Bobe J."/>
            <person name="Montfort J."/>
            <person name="Bouchez O."/>
            <person name="Begum T."/>
            <person name="Mejri S."/>
            <person name="Adams A."/>
            <person name="Chen W.-J."/>
            <person name="Guiguen Y."/>
        </authorList>
    </citation>
    <scope>NUCLEOTIDE SEQUENCE</scope>
    <source>
        <tissue evidence="23">Blood</tissue>
    </source>
</reference>
<evidence type="ECO:0000256" key="12">
    <source>
        <dbReference type="ARBA" id="ARBA00022998"/>
    </source>
</evidence>
<dbReference type="GO" id="GO:0046872">
    <property type="term" value="F:metal ion binding"/>
    <property type="evidence" value="ECO:0007669"/>
    <property type="project" value="UniProtKB-KW"/>
</dbReference>
<dbReference type="Pfam" id="PF16214">
    <property type="entry name" value="AC_N"/>
    <property type="match status" value="1"/>
</dbReference>
<dbReference type="GO" id="GO:0005886">
    <property type="term" value="C:plasma membrane"/>
    <property type="evidence" value="ECO:0007669"/>
    <property type="project" value="InterPro"/>
</dbReference>
<feature type="transmembrane region" description="Helical" evidence="21">
    <location>
        <begin position="751"/>
        <end position="774"/>
    </location>
</feature>
<dbReference type="PANTHER" id="PTHR45627">
    <property type="entry name" value="ADENYLATE CYCLASE TYPE 1"/>
    <property type="match status" value="1"/>
</dbReference>
<dbReference type="GO" id="GO:0005524">
    <property type="term" value="F:ATP binding"/>
    <property type="evidence" value="ECO:0007669"/>
    <property type="project" value="UniProtKB-UniRule"/>
</dbReference>
<feature type="transmembrane region" description="Helical" evidence="21">
    <location>
        <begin position="868"/>
        <end position="885"/>
    </location>
</feature>
<organism evidence="23 24">
    <name type="scientific">Albula goreensis</name>
    <dbReference type="NCBI Taxonomy" id="1534307"/>
    <lineage>
        <taxon>Eukaryota</taxon>
        <taxon>Metazoa</taxon>
        <taxon>Chordata</taxon>
        <taxon>Craniata</taxon>
        <taxon>Vertebrata</taxon>
        <taxon>Euteleostomi</taxon>
        <taxon>Actinopterygii</taxon>
        <taxon>Neopterygii</taxon>
        <taxon>Teleostei</taxon>
        <taxon>Albuliformes</taxon>
        <taxon>Albulidae</taxon>
        <taxon>Albula</taxon>
    </lineage>
</organism>
<name>A0A8T3CTJ9_9TELE</name>
<keyword evidence="9 16" id="KW-0067">ATP-binding</keyword>
<evidence type="ECO:0000256" key="17">
    <source>
        <dbReference type="PIRSR" id="PIRSR039050-50"/>
    </source>
</evidence>
<evidence type="ECO:0000256" key="16">
    <source>
        <dbReference type="PIRNR" id="PIRNR039050"/>
    </source>
</evidence>
<feature type="binding site" evidence="18">
    <location>
        <position position="371"/>
    </location>
    <ligand>
        <name>Mg(2+)</name>
        <dbReference type="ChEBI" id="CHEBI:18420"/>
        <label>1</label>
        <note>catalytic</note>
    </ligand>
</feature>
<feature type="binding site" evidence="18">
    <location>
        <position position="371"/>
    </location>
    <ligand>
        <name>Mg(2+)</name>
        <dbReference type="ChEBI" id="CHEBI:18420"/>
        <label>2</label>
        <note>catalytic</note>
    </ligand>
</feature>
<keyword evidence="12 16" id="KW-0115">cAMP biosynthesis</keyword>
<dbReference type="InterPro" id="IPR009398">
    <property type="entry name" value="Adcy_conserved_dom"/>
</dbReference>
<feature type="compositionally biased region" description="Basic and acidic residues" evidence="20">
    <location>
        <begin position="86"/>
        <end position="97"/>
    </location>
</feature>
<feature type="transmembrane region" description="Helical" evidence="21">
    <location>
        <begin position="161"/>
        <end position="183"/>
    </location>
</feature>
<evidence type="ECO:0000256" key="11">
    <source>
        <dbReference type="ARBA" id="ARBA00022989"/>
    </source>
</evidence>
<dbReference type="AlphaFoldDB" id="A0A8T3CTJ9"/>
<evidence type="ECO:0000256" key="5">
    <source>
        <dbReference type="ARBA" id="ARBA00022692"/>
    </source>
</evidence>
<dbReference type="InterPro" id="IPR001054">
    <property type="entry name" value="A/G_cyclase"/>
</dbReference>
<feature type="binding site" evidence="17">
    <location>
        <begin position="1091"/>
        <end position="1095"/>
    </location>
    <ligand>
        <name>ATP</name>
        <dbReference type="ChEBI" id="CHEBI:30616"/>
    </ligand>
</feature>
<feature type="region of interest" description="Disordered" evidence="20">
    <location>
        <begin position="1"/>
        <end position="103"/>
    </location>
</feature>
<evidence type="ECO:0000256" key="20">
    <source>
        <dbReference type="SAM" id="MobiDB-lite"/>
    </source>
</evidence>
<accession>A0A8T3CTJ9</accession>
<dbReference type="Pfam" id="PF06327">
    <property type="entry name" value="Adcy_cons_dom"/>
    <property type="match status" value="1"/>
</dbReference>
<evidence type="ECO:0000256" key="14">
    <source>
        <dbReference type="ARBA" id="ARBA00023180"/>
    </source>
</evidence>
<feature type="compositionally biased region" description="Polar residues" evidence="20">
    <location>
        <begin position="65"/>
        <end position="84"/>
    </location>
</feature>
<evidence type="ECO:0000256" key="8">
    <source>
        <dbReference type="ARBA" id="ARBA00022741"/>
    </source>
</evidence>
<keyword evidence="14" id="KW-0325">Glycoprotein</keyword>
<dbReference type="GO" id="GO:0004016">
    <property type="term" value="F:adenylate cyclase activity"/>
    <property type="evidence" value="ECO:0007669"/>
    <property type="project" value="UniProtKB-EC"/>
</dbReference>
<evidence type="ECO:0000259" key="22">
    <source>
        <dbReference type="PROSITE" id="PS50125"/>
    </source>
</evidence>
<feature type="binding site" evidence="17">
    <location>
        <begin position="371"/>
        <end position="376"/>
    </location>
    <ligand>
        <name>ATP</name>
        <dbReference type="ChEBI" id="CHEBI:30616"/>
    </ligand>
</feature>
<keyword evidence="10 16" id="KW-0460">Magnesium</keyword>
<feature type="transmembrane region" description="Helical" evidence="21">
    <location>
        <begin position="800"/>
        <end position="819"/>
    </location>
</feature>
<evidence type="ECO:0000256" key="18">
    <source>
        <dbReference type="PIRSR" id="PIRSR039050-51"/>
    </source>
</evidence>
<evidence type="ECO:0000256" key="19">
    <source>
        <dbReference type="RuleBase" id="RU000405"/>
    </source>
</evidence>
<evidence type="ECO:0000256" key="10">
    <source>
        <dbReference type="ARBA" id="ARBA00022842"/>
    </source>
</evidence>
<keyword evidence="11 21" id="KW-1133">Transmembrane helix</keyword>
<evidence type="ECO:0000256" key="4">
    <source>
        <dbReference type="ARBA" id="ARBA00012201"/>
    </source>
</evidence>
<feature type="binding site" evidence="17">
    <location>
        <position position="1004"/>
    </location>
    <ligand>
        <name>ATP</name>
        <dbReference type="ChEBI" id="CHEBI:30616"/>
    </ligand>
</feature>
<feature type="binding site" evidence="17">
    <location>
        <position position="459"/>
    </location>
    <ligand>
        <name>ATP</name>
        <dbReference type="ChEBI" id="CHEBI:30616"/>
    </ligand>
</feature>
<evidence type="ECO:0000256" key="7">
    <source>
        <dbReference type="ARBA" id="ARBA00022737"/>
    </source>
</evidence>
<comment type="function">
    <text evidence="16">Catalyzes the formation of the signaling molecule cAMP in response to G-protein signaling.</text>
</comment>
<feature type="binding site" evidence="18">
    <location>
        <position position="372"/>
    </location>
    <ligand>
        <name>Mg(2+)</name>
        <dbReference type="ChEBI" id="CHEBI:18420"/>
        <label>2</label>
        <note>catalytic</note>
    </ligand>
</feature>
<dbReference type="PROSITE" id="PS50125">
    <property type="entry name" value="GUANYLATE_CYCLASE_2"/>
    <property type="match status" value="2"/>
</dbReference>
<comment type="subcellular location">
    <subcellularLocation>
        <location evidence="3">Membrane</location>
        <topology evidence="3">Multi-pass membrane protein</topology>
    </subcellularLocation>
</comment>
<gene>
    <name evidence="23" type="ORF">AGOR_G00187420</name>
</gene>
<keyword evidence="6 16" id="KW-0479">Metal-binding</keyword>
<evidence type="ECO:0000313" key="23">
    <source>
        <dbReference type="EMBL" id="KAI1888659.1"/>
    </source>
</evidence>
<feature type="binding site" evidence="17">
    <location>
        <position position="1131"/>
    </location>
    <ligand>
        <name>ATP</name>
        <dbReference type="ChEBI" id="CHEBI:30616"/>
    </ligand>
</feature>
<keyword evidence="15 16" id="KW-0456">Lyase</keyword>
<feature type="region of interest" description="Disordered" evidence="20">
    <location>
        <begin position="579"/>
        <end position="641"/>
    </location>
</feature>
<dbReference type="GO" id="GO:0007189">
    <property type="term" value="P:adenylate cyclase-activating G protein-coupled receptor signaling pathway"/>
    <property type="evidence" value="ECO:0007669"/>
    <property type="project" value="TreeGrafter"/>
</dbReference>
<protein>
    <recommendedName>
        <fullName evidence="4 16">adenylate cyclase</fullName>
        <ecNumber evidence="4 16">4.6.1.1</ecNumber>
    </recommendedName>
</protein>
<dbReference type="FunFam" id="3.30.70.1230:FF:000014">
    <property type="entry name" value="adenylate cyclase type 9"/>
    <property type="match status" value="1"/>
</dbReference>
<dbReference type="GO" id="GO:0035556">
    <property type="term" value="P:intracellular signal transduction"/>
    <property type="evidence" value="ECO:0007669"/>
    <property type="project" value="InterPro"/>
</dbReference>
<evidence type="ECO:0000256" key="13">
    <source>
        <dbReference type="ARBA" id="ARBA00023136"/>
    </source>
</evidence>
<dbReference type="OrthoDB" id="10035433at2759"/>
<dbReference type="GO" id="GO:0007193">
    <property type="term" value="P:adenylate cyclase-inhibiting G protein-coupled receptor signaling pathway"/>
    <property type="evidence" value="ECO:0007669"/>
    <property type="project" value="TreeGrafter"/>
</dbReference>
<keyword evidence="7" id="KW-0677">Repeat</keyword>
<keyword evidence="24" id="KW-1185">Reference proteome</keyword>
<feature type="compositionally biased region" description="Basic and acidic residues" evidence="20">
    <location>
        <begin position="49"/>
        <end position="58"/>
    </location>
</feature>
<dbReference type="InterPro" id="IPR032628">
    <property type="entry name" value="AC_N"/>
</dbReference>
<dbReference type="Proteomes" id="UP000829720">
    <property type="component" value="Unassembled WGS sequence"/>
</dbReference>
<evidence type="ECO:0000256" key="1">
    <source>
        <dbReference type="ARBA" id="ARBA00001593"/>
    </source>
</evidence>
<dbReference type="PIRSF" id="PIRSF039050">
    <property type="entry name" value="Ade_cyc"/>
    <property type="match status" value="1"/>
</dbReference>
<feature type="domain" description="Guanylate cyclase" evidence="22">
    <location>
        <begin position="951"/>
        <end position="1097"/>
    </location>
</feature>
<feature type="compositionally biased region" description="Polar residues" evidence="20">
    <location>
        <begin position="589"/>
        <end position="603"/>
    </location>
</feature>
<dbReference type="PROSITE" id="PS00452">
    <property type="entry name" value="GUANYLATE_CYCLASE_1"/>
    <property type="match status" value="2"/>
</dbReference>
<feature type="transmembrane region" description="Helical" evidence="21">
    <location>
        <begin position="190"/>
        <end position="208"/>
    </location>
</feature>
<feature type="transmembrane region" description="Helical" evidence="21">
    <location>
        <begin position="273"/>
        <end position="290"/>
    </location>
</feature>
<proteinExistence type="inferred from homology"/>
<dbReference type="SMART" id="SM00044">
    <property type="entry name" value="CYCc"/>
    <property type="match status" value="2"/>
</dbReference>
<feature type="binding site" evidence="17">
    <location>
        <begin position="1084"/>
        <end position="1086"/>
    </location>
    <ligand>
        <name>ATP</name>
        <dbReference type="ChEBI" id="CHEBI:30616"/>
    </ligand>
</feature>
<feature type="binding site" evidence="18">
    <location>
        <position position="415"/>
    </location>
    <ligand>
        <name>Mg(2+)</name>
        <dbReference type="ChEBI" id="CHEBI:18420"/>
        <label>2</label>
        <note>catalytic</note>
    </ligand>
</feature>
<dbReference type="InterPro" id="IPR030672">
    <property type="entry name" value="Adcy"/>
</dbReference>
<dbReference type="GO" id="GO:0006171">
    <property type="term" value="P:cAMP biosynthetic process"/>
    <property type="evidence" value="ECO:0007669"/>
    <property type="project" value="UniProtKB-KW"/>
</dbReference>
<feature type="compositionally biased region" description="Polar residues" evidence="20">
    <location>
        <begin position="616"/>
        <end position="626"/>
    </location>
</feature>
<evidence type="ECO:0000256" key="9">
    <source>
        <dbReference type="ARBA" id="ARBA00022840"/>
    </source>
</evidence>
<evidence type="ECO:0000256" key="6">
    <source>
        <dbReference type="ARBA" id="ARBA00022723"/>
    </source>
</evidence>
<comment type="caution">
    <text evidence="23">The sequence shown here is derived from an EMBL/GenBank/DDBJ whole genome shotgun (WGS) entry which is preliminary data.</text>
</comment>
<feature type="domain" description="Guanylate cyclase" evidence="22">
    <location>
        <begin position="366"/>
        <end position="493"/>
    </location>
</feature>
<sequence length="1145" mass="127773">MELIELDVPEQINSNRSKNDTSSDNTLSKYQSTAEARMASHTQASTGTEARDESRIITEADDNTLSDISDRISTNSCSEANGQLHTEPDRPEHEAPGRGRGRGRGRVLEQCFHRVNRGVLQCLEETPTMLCGLLLCMGLCVAIIIILTTTGRSIHVHVGSLAVVCVVLCLSAALLVVLPWLAVLRRCRGVLGLCVWGALYVTAIVFTFTGGPILAWEQVAFFLFLSLSVYTVLPLSLCWALMFGISTSVSHIIIISVYVPVTSPQRPDLAVQLVANAVLFVSVNCVGVFHRRQTEQTYWKSRKNTETFINISSDRAVEKRKQEHLLLSVLPRYIAQQLKTEHLSEKKSSKETNFKQLYIRQHKDVSILYADIVGFTKLASTCTPEELVAVLNKLFGRFDDIAKKNECLRIKILGDCYYCVSGLPERIPHHARNCVRMGLDMCTAINDLREATGVDISMRVGVHTGNVLCGVIGLKKWQYDVWSHDVTLANHMESGGLPGRVHITEDTLKHLGAFETEEGNGASRDGYLQGRKTYLIIDPQTQSMSAPKPQAGNVSGRRLRASVRMSQYLQSWQTINPFSNLSHAPHPETTPTNSPVAPPSSTRPVHLSTKKAAPQTEHSLTRPSSQELERGGVEVMDTLDPEESKRSKRLNCLTLLFNEFSLEKQYRFSELKDLHLSVSCLGVIFITVFIVHMLISKKTAALGISYGVTIPVFALLLLIVFTGYLKRWRAKLPQGVQWVASLSQGIASRAVLRLLLVCLCVLMTLLMAILNFFFLPEPSCSGSSHNTTDLEACKLYTVPYYLYTCLLGMLGVVVFVRVCLEVKLFLATLAVVVYLALFLHVYAPRSDCYMRQLYDNTSQPGVLKEPKVMAGVWLFIFYFIVLFLIRQNELACRVEFLLERRFEKEREEMETMQNVNKLLLHNVLPEHVATHFIGKSHHNQDLYSQSCECVCVMFASVPQFYKEFYTESSVNHDGLECLRALNEMIADFDELLSKPKFSGVEKIKTIGSTYMAVAGLTSPQAGAEPKDGSMSYSHVRSMVDFAMAMMTSLENFNKHSFGNYKLRIGVNHGPVIAGVIGAHKPQYDIWGNTVNVASRMDSTGVLDKIQVTEDTALVLQTLGYSVTRRGVITVKGKGELTTYFINTDH</sequence>
<dbReference type="InterPro" id="IPR018297">
    <property type="entry name" value="A/G_cyclase_CS"/>
</dbReference>
<keyword evidence="5 21" id="KW-0812">Transmembrane</keyword>
<dbReference type="FunFam" id="3.30.70.1230:FF:000003">
    <property type="entry name" value="Adenylate cyclase"/>
    <property type="match status" value="1"/>
</dbReference>
<feature type="binding site" evidence="17">
    <location>
        <begin position="413"/>
        <end position="415"/>
    </location>
    <ligand>
        <name>ATP</name>
        <dbReference type="ChEBI" id="CHEBI:30616"/>
    </ligand>
</feature>
<feature type="transmembrane region" description="Helical" evidence="21">
    <location>
        <begin position="674"/>
        <end position="695"/>
    </location>
</feature>
<feature type="transmembrane region" description="Helical" evidence="21">
    <location>
        <begin position="214"/>
        <end position="233"/>
    </location>
</feature>
<evidence type="ECO:0000256" key="3">
    <source>
        <dbReference type="ARBA" id="ARBA00004141"/>
    </source>
</evidence>
<feature type="transmembrane region" description="Helical" evidence="21">
    <location>
        <begin position="240"/>
        <end position="261"/>
    </location>
</feature>